<dbReference type="CDD" id="cd09874">
    <property type="entry name" value="PIN_MT3492-like"/>
    <property type="match status" value="1"/>
</dbReference>
<evidence type="ECO:0000256" key="4">
    <source>
        <dbReference type="ARBA" id="ARBA00022801"/>
    </source>
</evidence>
<accession>A0ABY3RSQ4</accession>
<evidence type="ECO:0000313" key="8">
    <source>
        <dbReference type="EMBL" id="UGS25951.1"/>
    </source>
</evidence>
<sequence length="139" mass="15016">MRILYIDTSALMKRVVAEDESDSLADALRLAVDDAATLMTSRLAEVEVSRALRSRFAGDAADHAVPDALSGVGVAPITDVVLAFARTLEPPVVRTLDAIHLATAIALGAHEVWTYDDRFAEGARRAGIAVQMHGRRRHE</sequence>
<dbReference type="Proteomes" id="UP001199642">
    <property type="component" value="Chromosome"/>
</dbReference>
<comment type="similarity">
    <text evidence="6">Belongs to the PINc/VapC protein family.</text>
</comment>
<name>A0ABY3RSQ4_9MICO</name>
<feature type="binding site" evidence="6">
    <location>
        <position position="7"/>
    </location>
    <ligand>
        <name>Mg(2+)</name>
        <dbReference type="ChEBI" id="CHEBI:18420"/>
    </ligand>
</feature>
<proteinExistence type="inferred from homology"/>
<dbReference type="Gene3D" id="3.40.50.1010">
    <property type="entry name" value="5'-nuclease"/>
    <property type="match status" value="1"/>
</dbReference>
<evidence type="ECO:0000256" key="5">
    <source>
        <dbReference type="ARBA" id="ARBA00022842"/>
    </source>
</evidence>
<dbReference type="InterPro" id="IPR022907">
    <property type="entry name" value="VapC_family"/>
</dbReference>
<protein>
    <recommendedName>
        <fullName evidence="6">Ribonuclease VapC</fullName>
        <shortName evidence="6">RNase VapC</shortName>
        <ecNumber evidence="6">3.1.-.-</ecNumber>
    </recommendedName>
    <alternativeName>
        <fullName evidence="6">Toxin VapC</fullName>
    </alternativeName>
</protein>
<dbReference type="EMBL" id="CP082781">
    <property type="protein sequence ID" value="UGS25951.1"/>
    <property type="molecule type" value="Genomic_DNA"/>
</dbReference>
<comment type="function">
    <text evidence="6">Toxic component of a toxin-antitoxin (TA) system. An RNase.</text>
</comment>
<gene>
    <name evidence="6" type="primary">vapC</name>
    <name evidence="8" type="ORF">K8F61_15070</name>
</gene>
<evidence type="ECO:0000256" key="1">
    <source>
        <dbReference type="ARBA" id="ARBA00022649"/>
    </source>
</evidence>
<evidence type="ECO:0000256" key="6">
    <source>
        <dbReference type="HAMAP-Rule" id="MF_00265"/>
    </source>
</evidence>
<dbReference type="InterPro" id="IPR029060">
    <property type="entry name" value="PIN-like_dom_sf"/>
</dbReference>
<dbReference type="EC" id="3.1.-.-" evidence="6"/>
<dbReference type="RefSeq" id="WP_231819703.1">
    <property type="nucleotide sequence ID" value="NZ_CP082781.1"/>
</dbReference>
<keyword evidence="2 6" id="KW-0540">Nuclease</keyword>
<evidence type="ECO:0000256" key="2">
    <source>
        <dbReference type="ARBA" id="ARBA00022722"/>
    </source>
</evidence>
<keyword evidence="3 6" id="KW-0479">Metal-binding</keyword>
<evidence type="ECO:0000313" key="9">
    <source>
        <dbReference type="Proteomes" id="UP001199642"/>
    </source>
</evidence>
<keyword evidence="6" id="KW-0800">Toxin</keyword>
<dbReference type="HAMAP" id="MF_00265">
    <property type="entry name" value="VapC_Nob1"/>
    <property type="match status" value="1"/>
</dbReference>
<organism evidence="8 9">
    <name type="scientific">Microbacterium resistens</name>
    <dbReference type="NCBI Taxonomy" id="156977"/>
    <lineage>
        <taxon>Bacteria</taxon>
        <taxon>Bacillati</taxon>
        <taxon>Actinomycetota</taxon>
        <taxon>Actinomycetes</taxon>
        <taxon>Micrococcales</taxon>
        <taxon>Microbacteriaceae</taxon>
        <taxon>Microbacterium</taxon>
    </lineage>
</organism>
<dbReference type="SUPFAM" id="SSF88723">
    <property type="entry name" value="PIN domain-like"/>
    <property type="match status" value="1"/>
</dbReference>
<keyword evidence="5 6" id="KW-0460">Magnesium</keyword>
<evidence type="ECO:0000259" key="7">
    <source>
        <dbReference type="Pfam" id="PF01850"/>
    </source>
</evidence>
<feature type="binding site" evidence="6">
    <location>
        <position position="97"/>
    </location>
    <ligand>
        <name>Mg(2+)</name>
        <dbReference type="ChEBI" id="CHEBI:18420"/>
    </ligand>
</feature>
<dbReference type="InterPro" id="IPR002716">
    <property type="entry name" value="PIN_dom"/>
</dbReference>
<keyword evidence="9" id="KW-1185">Reference proteome</keyword>
<reference evidence="8 9" key="1">
    <citation type="submission" date="2023-01" db="EMBL/GenBank/DDBJ databases">
        <title>Characterization of estradiol degrading bacteria Microbacterium sp. MZT7 and reveal degrading genes through genome analysis.</title>
        <authorList>
            <person name="Hao P."/>
            <person name="Gao Y."/>
        </authorList>
    </citation>
    <scope>NUCLEOTIDE SEQUENCE [LARGE SCALE GENOMIC DNA]</scope>
    <source>
        <strain evidence="8 9">MZT7</strain>
    </source>
</reference>
<feature type="domain" description="PIN" evidence="7">
    <location>
        <begin position="5"/>
        <end position="122"/>
    </location>
</feature>
<keyword evidence="4 6" id="KW-0378">Hydrolase</keyword>
<dbReference type="Pfam" id="PF01850">
    <property type="entry name" value="PIN"/>
    <property type="match status" value="1"/>
</dbReference>
<evidence type="ECO:0000256" key="3">
    <source>
        <dbReference type="ARBA" id="ARBA00022723"/>
    </source>
</evidence>
<keyword evidence="1 6" id="KW-1277">Toxin-antitoxin system</keyword>
<comment type="cofactor">
    <cofactor evidence="6">
        <name>Mg(2+)</name>
        <dbReference type="ChEBI" id="CHEBI:18420"/>
    </cofactor>
</comment>